<evidence type="ECO:0000313" key="4">
    <source>
        <dbReference type="Proteomes" id="UP000012960"/>
    </source>
</evidence>
<dbReference type="EnsemblPlants" id="Ma05_t30870.1">
    <property type="protein sequence ID" value="Ma05_p30870.1"/>
    <property type="gene ID" value="Ma05_g30870"/>
</dbReference>
<dbReference type="Gramene" id="Ma05_t30870.1">
    <property type="protein sequence ID" value="Ma05_p30870.1"/>
    <property type="gene ID" value="Ma05_g30870"/>
</dbReference>
<name>A0A804JAF8_MUSAM</name>
<evidence type="ECO:0000313" key="3">
    <source>
        <dbReference type="EnsemblPlants" id="Ma05_p30870.1"/>
    </source>
</evidence>
<dbReference type="InParanoid" id="A0A804JAF8"/>
<organism evidence="3 4">
    <name type="scientific">Musa acuminata subsp. malaccensis</name>
    <name type="common">Wild banana</name>
    <name type="synonym">Musa malaccensis</name>
    <dbReference type="NCBI Taxonomy" id="214687"/>
    <lineage>
        <taxon>Eukaryota</taxon>
        <taxon>Viridiplantae</taxon>
        <taxon>Streptophyta</taxon>
        <taxon>Embryophyta</taxon>
        <taxon>Tracheophyta</taxon>
        <taxon>Spermatophyta</taxon>
        <taxon>Magnoliopsida</taxon>
        <taxon>Liliopsida</taxon>
        <taxon>Zingiberales</taxon>
        <taxon>Musaceae</taxon>
        <taxon>Musa</taxon>
    </lineage>
</organism>
<gene>
    <name evidence="2" type="ORF">GSMUA_282750.1</name>
</gene>
<dbReference type="EMBL" id="HG996470">
    <property type="protein sequence ID" value="CAG1840623.1"/>
    <property type="molecule type" value="Genomic_DNA"/>
</dbReference>
<proteinExistence type="predicted"/>
<reference evidence="2" key="1">
    <citation type="submission" date="2021-03" db="EMBL/GenBank/DDBJ databases">
        <authorList>
            <consortium name="Genoscope - CEA"/>
            <person name="William W."/>
        </authorList>
    </citation>
    <scope>NUCLEOTIDE SEQUENCE</scope>
    <source>
        <strain evidence="2">Doubled-haploid Pahang</strain>
    </source>
</reference>
<evidence type="ECO:0000313" key="2">
    <source>
        <dbReference type="EMBL" id="CAG1840623.1"/>
    </source>
</evidence>
<dbReference type="AlphaFoldDB" id="A0A804JAF8"/>
<protein>
    <submittedName>
        <fullName evidence="2">(wild Malaysian banana) hypothetical protein</fullName>
    </submittedName>
</protein>
<reference evidence="3" key="2">
    <citation type="submission" date="2021-05" db="UniProtKB">
        <authorList>
            <consortium name="EnsemblPlants"/>
        </authorList>
    </citation>
    <scope>IDENTIFICATION</scope>
    <source>
        <strain evidence="3">subsp. malaccensis</strain>
    </source>
</reference>
<feature type="compositionally biased region" description="Basic and acidic residues" evidence="1">
    <location>
        <begin position="1"/>
        <end position="31"/>
    </location>
</feature>
<evidence type="ECO:0000256" key="1">
    <source>
        <dbReference type="SAM" id="MobiDB-lite"/>
    </source>
</evidence>
<dbReference type="Proteomes" id="UP000012960">
    <property type="component" value="Unplaced"/>
</dbReference>
<accession>A0A804JAF8</accession>
<feature type="region of interest" description="Disordered" evidence="1">
    <location>
        <begin position="1"/>
        <end position="39"/>
    </location>
</feature>
<sequence>MLYIYRERDRETEKNKNKNKKKAGEGRDNIEHGASVPAHGGVGTVLASLGGCIHRHRPGSRLQSATRCVL</sequence>
<keyword evidence="4" id="KW-1185">Reference proteome</keyword>